<comment type="caution">
    <text evidence="6">The sequence shown here is derived from an EMBL/GenBank/DDBJ whole genome shotgun (WGS) entry which is preliminary data.</text>
</comment>
<dbReference type="PROSITE" id="PS00194">
    <property type="entry name" value="THIOREDOXIN_1"/>
    <property type="match status" value="1"/>
</dbReference>
<dbReference type="SUPFAM" id="SSF52833">
    <property type="entry name" value="Thioredoxin-like"/>
    <property type="match status" value="1"/>
</dbReference>
<dbReference type="InterPro" id="IPR012336">
    <property type="entry name" value="Thioredoxin-like_fold"/>
</dbReference>
<dbReference type="EMBL" id="JAUTAL010000001">
    <property type="protein sequence ID" value="MDQ1097166.1"/>
    <property type="molecule type" value="Genomic_DNA"/>
</dbReference>
<keyword evidence="7" id="KW-1185">Reference proteome</keyword>
<proteinExistence type="predicted"/>
<gene>
    <name evidence="6" type="ORF">QE404_002313</name>
</gene>
<evidence type="ECO:0000256" key="3">
    <source>
        <dbReference type="ARBA" id="ARBA00023157"/>
    </source>
</evidence>
<sequence length="365" mass="42372">MKNFKLPLILLIFYSVFSCSKKDKQTIIRGCIPNLPDGILYLYKDDSSQRIDSVKTVNGSFGIIHHWKSTSIPTYLGIDHIDQKGILRSFNFPTNANYKKGKWESQFFMSDSLILINGTIKDFNLKDIKLPEKYRLVTSPGIKAGRQTNALFNIDGDLFENVNSKTIQIIKEKIIQYPDSYHLLYKINENKNSFSAEQVEDFLKSFKGDIVGSNIYKNLDTYNNKRFNENKISLPLLENNNGSRKEIINKKFNKHLIIFWASWCAPCRQEIPVLKKLYSLYHNDVEFVSISIDTNKPSWFKALKEEDMKWKQLVINNLSEKEALQIRFKLNQAIPYNVLVDNKLKILSSFTGLSTENELEKLIQK</sequence>
<evidence type="ECO:0000256" key="1">
    <source>
        <dbReference type="ARBA" id="ARBA00004196"/>
    </source>
</evidence>
<feature type="domain" description="Thioredoxin" evidence="5">
    <location>
        <begin position="225"/>
        <end position="365"/>
    </location>
</feature>
<evidence type="ECO:0000256" key="2">
    <source>
        <dbReference type="ARBA" id="ARBA00022748"/>
    </source>
</evidence>
<dbReference type="RefSeq" id="WP_307450504.1">
    <property type="nucleotide sequence ID" value="NZ_JAUTAL010000001.1"/>
</dbReference>
<comment type="subcellular location">
    <subcellularLocation>
        <location evidence="1">Cell envelope</location>
    </subcellularLocation>
</comment>
<keyword evidence="6" id="KW-0413">Isomerase</keyword>
<evidence type="ECO:0000256" key="4">
    <source>
        <dbReference type="ARBA" id="ARBA00023284"/>
    </source>
</evidence>
<dbReference type="PROSITE" id="PS51257">
    <property type="entry name" value="PROKAR_LIPOPROTEIN"/>
    <property type="match status" value="1"/>
</dbReference>
<keyword evidence="3" id="KW-1015">Disulfide bond</keyword>
<accession>A0ABU0TJE4</accession>
<dbReference type="PANTHER" id="PTHR42852">
    <property type="entry name" value="THIOL:DISULFIDE INTERCHANGE PROTEIN DSBE"/>
    <property type="match status" value="1"/>
</dbReference>
<dbReference type="CDD" id="cd02966">
    <property type="entry name" value="TlpA_like_family"/>
    <property type="match status" value="1"/>
</dbReference>
<dbReference type="Proteomes" id="UP001225072">
    <property type="component" value="Unassembled WGS sequence"/>
</dbReference>
<keyword evidence="4" id="KW-0676">Redox-active center</keyword>
<reference evidence="6 7" key="1">
    <citation type="submission" date="2023-07" db="EMBL/GenBank/DDBJ databases">
        <title>Functional and genomic diversity of the sorghum phyllosphere microbiome.</title>
        <authorList>
            <person name="Shade A."/>
        </authorList>
    </citation>
    <scope>NUCLEOTIDE SEQUENCE [LARGE SCALE GENOMIC DNA]</scope>
    <source>
        <strain evidence="6 7">SORGH_AS_1064</strain>
    </source>
</reference>
<dbReference type="InterPro" id="IPR013766">
    <property type="entry name" value="Thioredoxin_domain"/>
</dbReference>
<dbReference type="PROSITE" id="PS51352">
    <property type="entry name" value="THIOREDOXIN_2"/>
    <property type="match status" value="1"/>
</dbReference>
<name>A0ABU0TJE4_9FLAO</name>
<dbReference type="InterPro" id="IPR036249">
    <property type="entry name" value="Thioredoxin-like_sf"/>
</dbReference>
<keyword evidence="2" id="KW-0201">Cytochrome c-type biogenesis</keyword>
<protein>
    <submittedName>
        <fullName evidence="6">Thiol-disulfide isomerase/thioredoxin</fullName>
    </submittedName>
</protein>
<dbReference type="Pfam" id="PF13905">
    <property type="entry name" value="Thioredoxin_8"/>
    <property type="match status" value="1"/>
</dbReference>
<dbReference type="Gene3D" id="3.40.30.10">
    <property type="entry name" value="Glutaredoxin"/>
    <property type="match status" value="1"/>
</dbReference>
<evidence type="ECO:0000313" key="6">
    <source>
        <dbReference type="EMBL" id="MDQ1097166.1"/>
    </source>
</evidence>
<dbReference type="GO" id="GO:0016853">
    <property type="term" value="F:isomerase activity"/>
    <property type="evidence" value="ECO:0007669"/>
    <property type="project" value="UniProtKB-KW"/>
</dbReference>
<dbReference type="InterPro" id="IPR017937">
    <property type="entry name" value="Thioredoxin_CS"/>
</dbReference>
<evidence type="ECO:0000313" key="7">
    <source>
        <dbReference type="Proteomes" id="UP001225072"/>
    </source>
</evidence>
<dbReference type="InterPro" id="IPR050553">
    <property type="entry name" value="Thioredoxin_ResA/DsbE_sf"/>
</dbReference>
<dbReference type="PANTHER" id="PTHR42852:SF6">
    <property type="entry name" value="THIOL:DISULFIDE INTERCHANGE PROTEIN DSBE"/>
    <property type="match status" value="1"/>
</dbReference>
<evidence type="ECO:0000259" key="5">
    <source>
        <dbReference type="PROSITE" id="PS51352"/>
    </source>
</evidence>
<organism evidence="6 7">
    <name type="scientific">Chryseobacterium camelliae</name>
    <dbReference type="NCBI Taxonomy" id="1265445"/>
    <lineage>
        <taxon>Bacteria</taxon>
        <taxon>Pseudomonadati</taxon>
        <taxon>Bacteroidota</taxon>
        <taxon>Flavobacteriia</taxon>
        <taxon>Flavobacteriales</taxon>
        <taxon>Weeksellaceae</taxon>
        <taxon>Chryseobacterium group</taxon>
        <taxon>Chryseobacterium</taxon>
    </lineage>
</organism>